<accession>A0A0C3C476</accession>
<dbReference type="OrthoDB" id="1461976at2759"/>
<dbReference type="PANTHER" id="PTHR32100">
    <property type="entry name" value="OMEGA-6 FATTY ACID DESATURASE, CHLOROPLASTIC"/>
    <property type="match status" value="1"/>
</dbReference>
<evidence type="ECO:0000259" key="2">
    <source>
        <dbReference type="Pfam" id="PF00487"/>
    </source>
</evidence>
<evidence type="ECO:0000313" key="4">
    <source>
        <dbReference type="Proteomes" id="UP000054321"/>
    </source>
</evidence>
<keyword evidence="4" id="KW-1185">Reference proteome</keyword>
<protein>
    <recommendedName>
        <fullName evidence="2">Fatty acid desaturase domain-containing protein</fullName>
    </recommendedName>
</protein>
<reference evidence="3 4" key="1">
    <citation type="submission" date="2014-04" db="EMBL/GenBank/DDBJ databases">
        <authorList>
            <consortium name="DOE Joint Genome Institute"/>
            <person name="Kuo A."/>
            <person name="Martino E."/>
            <person name="Perotto S."/>
            <person name="Kohler A."/>
            <person name="Nagy L.G."/>
            <person name="Floudas D."/>
            <person name="Copeland A."/>
            <person name="Barry K.W."/>
            <person name="Cichocki N."/>
            <person name="Veneault-Fourrey C."/>
            <person name="LaButti K."/>
            <person name="Lindquist E.A."/>
            <person name="Lipzen A."/>
            <person name="Lundell T."/>
            <person name="Morin E."/>
            <person name="Murat C."/>
            <person name="Sun H."/>
            <person name="Tunlid A."/>
            <person name="Henrissat B."/>
            <person name="Grigoriev I.V."/>
            <person name="Hibbett D.S."/>
            <person name="Martin F."/>
            <person name="Nordberg H.P."/>
            <person name="Cantor M.N."/>
            <person name="Hua S.X."/>
        </authorList>
    </citation>
    <scope>NUCLEOTIDE SEQUENCE [LARGE SCALE GENOMIC DNA]</scope>
    <source>
        <strain evidence="3 4">Zn</strain>
    </source>
</reference>
<dbReference type="Pfam" id="PF00487">
    <property type="entry name" value="FA_desaturase"/>
    <property type="match status" value="1"/>
</dbReference>
<evidence type="ECO:0000313" key="3">
    <source>
        <dbReference type="EMBL" id="KIM93678.1"/>
    </source>
</evidence>
<dbReference type="GO" id="GO:0016491">
    <property type="term" value="F:oxidoreductase activity"/>
    <property type="evidence" value="ECO:0007669"/>
    <property type="project" value="InterPro"/>
</dbReference>
<dbReference type="Proteomes" id="UP000054321">
    <property type="component" value="Unassembled WGS sequence"/>
</dbReference>
<dbReference type="InterPro" id="IPR012171">
    <property type="entry name" value="Fatty_acid_desaturase"/>
</dbReference>
<dbReference type="STRING" id="913774.A0A0C3C476"/>
<dbReference type="EMBL" id="KN832893">
    <property type="protein sequence ID" value="KIM93678.1"/>
    <property type="molecule type" value="Genomic_DNA"/>
</dbReference>
<dbReference type="AlphaFoldDB" id="A0A0C3C476"/>
<keyword evidence="1" id="KW-1133">Transmembrane helix</keyword>
<dbReference type="InterPro" id="IPR005804">
    <property type="entry name" value="FA_desaturase_dom"/>
</dbReference>
<sequence>MEKHKADTTSSTSNHIDLRGNIFELPDFTINQIRNAIPPHCFRPSITRSMFYAARDYFYAIGLIYMASHTLFVSNIYLRTFFWTAYTILQGMVFTGIWILAHECGHGAFSKSKRLNNIMGLLMHSFLLVPYYSWRITHSRHHHATGNMAHDTAFVPQTRDMWIKNSFGKDADPTSVDFMHLSEDAPLVTLWHCIIYQVFGWPAHLVTNLSGQEYGPGFPRRSHFYFGEDSTLFKKEQMPLIVLSDLGITCMLMLIVWGSLHFGWAQIAIYYWVPYLWVNHWIVAITFLHHTDGTLPHYTNSQWTFTRGATATIDRNFGFIDTHLFHNIISTHVCHHLVSTIPFYHAVEASKSIRKVMGKHYRADTQTPFMRAFWNNHIECKFVEESEGMDGLGVFMFRNLYGRGTPPVVVVEKKSKLSTANMNLRSFKIRDKT</sequence>
<evidence type="ECO:0000256" key="1">
    <source>
        <dbReference type="SAM" id="Phobius"/>
    </source>
</evidence>
<feature type="transmembrane region" description="Helical" evidence="1">
    <location>
        <begin position="269"/>
        <end position="288"/>
    </location>
</feature>
<gene>
    <name evidence="3" type="ORF">OIDMADRAFT_46094</name>
</gene>
<name>A0A0C3C476_OIDMZ</name>
<dbReference type="HOGENOM" id="CLU_033094_0_0_1"/>
<feature type="transmembrane region" description="Helical" evidence="1">
    <location>
        <begin position="57"/>
        <end position="77"/>
    </location>
</feature>
<proteinExistence type="predicted"/>
<dbReference type="CDD" id="cd03507">
    <property type="entry name" value="Delta12-FADS-like"/>
    <property type="match status" value="1"/>
</dbReference>
<feature type="transmembrane region" description="Helical" evidence="1">
    <location>
        <begin position="240"/>
        <end position="263"/>
    </location>
</feature>
<organism evidence="3 4">
    <name type="scientific">Oidiodendron maius (strain Zn)</name>
    <dbReference type="NCBI Taxonomy" id="913774"/>
    <lineage>
        <taxon>Eukaryota</taxon>
        <taxon>Fungi</taxon>
        <taxon>Dikarya</taxon>
        <taxon>Ascomycota</taxon>
        <taxon>Pezizomycotina</taxon>
        <taxon>Leotiomycetes</taxon>
        <taxon>Leotiomycetes incertae sedis</taxon>
        <taxon>Myxotrichaceae</taxon>
        <taxon>Oidiodendron</taxon>
    </lineage>
</organism>
<feature type="transmembrane region" description="Helical" evidence="1">
    <location>
        <begin position="83"/>
        <end position="101"/>
    </location>
</feature>
<reference evidence="4" key="2">
    <citation type="submission" date="2015-01" db="EMBL/GenBank/DDBJ databases">
        <title>Evolutionary Origins and Diversification of the Mycorrhizal Mutualists.</title>
        <authorList>
            <consortium name="DOE Joint Genome Institute"/>
            <consortium name="Mycorrhizal Genomics Consortium"/>
            <person name="Kohler A."/>
            <person name="Kuo A."/>
            <person name="Nagy L.G."/>
            <person name="Floudas D."/>
            <person name="Copeland A."/>
            <person name="Barry K.W."/>
            <person name="Cichocki N."/>
            <person name="Veneault-Fourrey C."/>
            <person name="LaButti K."/>
            <person name="Lindquist E.A."/>
            <person name="Lipzen A."/>
            <person name="Lundell T."/>
            <person name="Morin E."/>
            <person name="Murat C."/>
            <person name="Riley R."/>
            <person name="Ohm R."/>
            <person name="Sun H."/>
            <person name="Tunlid A."/>
            <person name="Henrissat B."/>
            <person name="Grigoriev I.V."/>
            <person name="Hibbett D.S."/>
            <person name="Martin F."/>
        </authorList>
    </citation>
    <scope>NUCLEOTIDE SEQUENCE [LARGE SCALE GENOMIC DNA]</scope>
    <source>
        <strain evidence="4">Zn</strain>
    </source>
</reference>
<dbReference type="InParanoid" id="A0A0C3C476"/>
<feature type="domain" description="Fatty acid desaturase" evidence="2">
    <location>
        <begin position="83"/>
        <end position="365"/>
    </location>
</feature>
<keyword evidence="1" id="KW-0472">Membrane</keyword>
<dbReference type="GO" id="GO:0006629">
    <property type="term" value="P:lipid metabolic process"/>
    <property type="evidence" value="ECO:0007669"/>
    <property type="project" value="InterPro"/>
</dbReference>
<keyword evidence="1" id="KW-0812">Transmembrane</keyword>